<dbReference type="Pfam" id="PF13191">
    <property type="entry name" value="AAA_16"/>
    <property type="match status" value="1"/>
</dbReference>
<evidence type="ECO:0000313" key="11">
    <source>
        <dbReference type="Proteomes" id="UP000799537"/>
    </source>
</evidence>
<dbReference type="GO" id="GO:0003688">
    <property type="term" value="F:DNA replication origin binding"/>
    <property type="evidence" value="ECO:0007669"/>
    <property type="project" value="TreeGrafter"/>
</dbReference>
<dbReference type="InterPro" id="IPR048866">
    <property type="entry name" value="ORC5_lid"/>
</dbReference>
<dbReference type="SUPFAM" id="SSF52540">
    <property type="entry name" value="P-loop containing nucleoside triphosphate hydrolases"/>
    <property type="match status" value="1"/>
</dbReference>
<feature type="domain" description="ORC5 lid" evidence="9">
    <location>
        <begin position="227"/>
        <end position="286"/>
    </location>
</feature>
<evidence type="ECO:0000256" key="3">
    <source>
        <dbReference type="ARBA" id="ARBA00022705"/>
    </source>
</evidence>
<keyword evidence="3" id="KW-0235">DNA replication</keyword>
<evidence type="ECO:0000256" key="6">
    <source>
        <dbReference type="ARBA" id="ARBA00023242"/>
    </source>
</evidence>
<keyword evidence="4" id="KW-0547">Nucleotide-binding</keyword>
<dbReference type="InterPro" id="IPR041664">
    <property type="entry name" value="AAA_16"/>
</dbReference>
<evidence type="ECO:0000256" key="1">
    <source>
        <dbReference type="ARBA" id="ARBA00004123"/>
    </source>
</evidence>
<dbReference type="PANTHER" id="PTHR12705:SF0">
    <property type="entry name" value="ORIGIN RECOGNITION COMPLEX SUBUNIT 5"/>
    <property type="match status" value="1"/>
</dbReference>
<reference evidence="10" key="1">
    <citation type="journal article" date="2020" name="Stud. Mycol.">
        <title>101 Dothideomycetes genomes: a test case for predicting lifestyles and emergence of pathogens.</title>
        <authorList>
            <person name="Haridas S."/>
            <person name="Albert R."/>
            <person name="Binder M."/>
            <person name="Bloem J."/>
            <person name="Labutti K."/>
            <person name="Salamov A."/>
            <person name="Andreopoulos B."/>
            <person name="Baker S."/>
            <person name="Barry K."/>
            <person name="Bills G."/>
            <person name="Bluhm B."/>
            <person name="Cannon C."/>
            <person name="Castanera R."/>
            <person name="Culley D."/>
            <person name="Daum C."/>
            <person name="Ezra D."/>
            <person name="Gonzalez J."/>
            <person name="Henrissat B."/>
            <person name="Kuo A."/>
            <person name="Liang C."/>
            <person name="Lipzen A."/>
            <person name="Lutzoni F."/>
            <person name="Magnuson J."/>
            <person name="Mondo S."/>
            <person name="Nolan M."/>
            <person name="Ohm R."/>
            <person name="Pangilinan J."/>
            <person name="Park H.-J."/>
            <person name="Ramirez L."/>
            <person name="Alfaro M."/>
            <person name="Sun H."/>
            <person name="Tritt A."/>
            <person name="Yoshinaga Y."/>
            <person name="Zwiers L.-H."/>
            <person name="Turgeon B."/>
            <person name="Goodwin S."/>
            <person name="Spatafora J."/>
            <person name="Crous P."/>
            <person name="Grigoriev I."/>
        </authorList>
    </citation>
    <scope>NUCLEOTIDE SEQUENCE</scope>
    <source>
        <strain evidence="10">ATCC 36951</strain>
    </source>
</reference>
<evidence type="ECO:0000259" key="8">
    <source>
        <dbReference type="Pfam" id="PF14630"/>
    </source>
</evidence>
<dbReference type="Proteomes" id="UP000799537">
    <property type="component" value="Unassembled WGS sequence"/>
</dbReference>
<dbReference type="GO" id="GO:0006270">
    <property type="term" value="P:DNA replication initiation"/>
    <property type="evidence" value="ECO:0007669"/>
    <property type="project" value="TreeGrafter"/>
</dbReference>
<dbReference type="InterPro" id="IPR020796">
    <property type="entry name" value="ORC5"/>
</dbReference>
<comment type="similarity">
    <text evidence="2">Belongs to the ORC5 family.</text>
</comment>
<proteinExistence type="inferred from homology"/>
<name>A0A6A6CM80_ZASCE</name>
<evidence type="ECO:0000313" key="10">
    <source>
        <dbReference type="EMBL" id="KAF2168151.1"/>
    </source>
</evidence>
<gene>
    <name evidence="10" type="ORF">M409DRAFT_65654</name>
</gene>
<dbReference type="InterPro" id="IPR027417">
    <property type="entry name" value="P-loop_NTPase"/>
</dbReference>
<dbReference type="Pfam" id="PF14630">
    <property type="entry name" value="ORC5_C"/>
    <property type="match status" value="1"/>
</dbReference>
<comment type="subcellular location">
    <subcellularLocation>
        <location evidence="1">Nucleus</location>
    </subcellularLocation>
</comment>
<dbReference type="EMBL" id="ML993591">
    <property type="protein sequence ID" value="KAF2168151.1"/>
    <property type="molecule type" value="Genomic_DNA"/>
</dbReference>
<keyword evidence="11" id="KW-1185">Reference proteome</keyword>
<evidence type="ECO:0000259" key="7">
    <source>
        <dbReference type="Pfam" id="PF13191"/>
    </source>
</evidence>
<dbReference type="Gene3D" id="3.40.50.300">
    <property type="entry name" value="P-loop containing nucleotide triphosphate hydrolases"/>
    <property type="match status" value="1"/>
</dbReference>
<feature type="domain" description="Orc1-like AAA ATPase" evidence="7">
    <location>
        <begin position="17"/>
        <end position="163"/>
    </location>
</feature>
<keyword evidence="5" id="KW-0067">ATP-binding</keyword>
<keyword evidence="6" id="KW-0539">Nucleus</keyword>
<evidence type="ECO:0000256" key="5">
    <source>
        <dbReference type="ARBA" id="ARBA00022840"/>
    </source>
</evidence>
<dbReference type="OrthoDB" id="365981at2759"/>
<dbReference type="Pfam" id="PF21639">
    <property type="entry name" value="ORC5_lid"/>
    <property type="match status" value="1"/>
</dbReference>
<dbReference type="InterPro" id="IPR047088">
    <property type="entry name" value="ORC5_C"/>
</dbReference>
<evidence type="ECO:0000256" key="4">
    <source>
        <dbReference type="ARBA" id="ARBA00022741"/>
    </source>
</evidence>
<sequence length="459" mass="51144">MGLSMLPDELLLSLSDQWPCRDAQVKQLAALLSPTLPSPSTLVVYGPRASGKSGMVKSYLEKSGLDHAVVRCRECVTGRHLLEKIVSEVFDALHSQHVNGDVEAPPGRCENLSSLSVHLQRLLERRQKFVLVLDGVDKQREAPPTLLPALARLGEAIPQLTVILTVRNPPPRFLHHVGVPHLHFPPYGRTQSIHIVSRKPPDIFLEAPPDDMDYDDETHEEDKAWLWPRFCAAVWDSLAQNAARDLAAFQEACHRLWRPFVAPVIKGDFGTRDFSRLVVAQRRLFQDESVLLDSIITTTNGAAVLSKSKTHELPYYAKWLLVAAYLASFNPTKLDALYFMKSTEKKRRKKGGGVARSGGRPSQVRKIPRHLLAASAFTLDRLLAIMHAILPDDIRTTIDIYKQIATLSSLRLLVRAGGIGGSDPLEPGGKWRVGPMVTWEHVQSIARSIDFNLTDYVAE</sequence>
<evidence type="ECO:0000259" key="9">
    <source>
        <dbReference type="Pfam" id="PF21639"/>
    </source>
</evidence>
<accession>A0A6A6CM80</accession>
<dbReference type="RefSeq" id="XP_033669040.1">
    <property type="nucleotide sequence ID" value="XM_033816612.1"/>
</dbReference>
<dbReference type="PANTHER" id="PTHR12705">
    <property type="entry name" value="ORIGIN RECOGNITION COMPLEX SUBUNIT 5"/>
    <property type="match status" value="1"/>
</dbReference>
<evidence type="ECO:0000256" key="2">
    <source>
        <dbReference type="ARBA" id="ARBA00006269"/>
    </source>
</evidence>
<protein>
    <submittedName>
        <fullName evidence="10">Uncharacterized protein</fullName>
    </submittedName>
</protein>
<dbReference type="GO" id="GO:0005664">
    <property type="term" value="C:nuclear origin of replication recognition complex"/>
    <property type="evidence" value="ECO:0007669"/>
    <property type="project" value="TreeGrafter"/>
</dbReference>
<dbReference type="GeneID" id="54569884"/>
<dbReference type="AlphaFoldDB" id="A0A6A6CM80"/>
<organism evidence="10 11">
    <name type="scientific">Zasmidium cellare ATCC 36951</name>
    <dbReference type="NCBI Taxonomy" id="1080233"/>
    <lineage>
        <taxon>Eukaryota</taxon>
        <taxon>Fungi</taxon>
        <taxon>Dikarya</taxon>
        <taxon>Ascomycota</taxon>
        <taxon>Pezizomycotina</taxon>
        <taxon>Dothideomycetes</taxon>
        <taxon>Dothideomycetidae</taxon>
        <taxon>Mycosphaerellales</taxon>
        <taxon>Mycosphaerellaceae</taxon>
        <taxon>Zasmidium</taxon>
    </lineage>
</organism>
<feature type="domain" description="Origin recognition complex subunit 5 C-terminal" evidence="8">
    <location>
        <begin position="313"/>
        <end position="456"/>
    </location>
</feature>